<evidence type="ECO:0000313" key="3">
    <source>
        <dbReference type="Proteomes" id="UP001194696"/>
    </source>
</evidence>
<proteinExistence type="predicted"/>
<evidence type="ECO:0000259" key="1">
    <source>
        <dbReference type="Pfam" id="PF12550"/>
    </source>
</evidence>
<dbReference type="InterPro" id="IPR022210">
    <property type="entry name" value="TF_GCR1-like"/>
</dbReference>
<sequence>MKRRLDPRVKIIANVLTDWVVGVEGGFSIQKMNSDYGLNWQYSDEIKEYSDREAIARKFKRLVVVDGKSDEDAQGILEDELASSSKADLVKRLRNFRKASVSSLTAD</sequence>
<gene>
    <name evidence="2" type="ORF">BGZ96_001306</name>
</gene>
<reference evidence="2 3" key="1">
    <citation type="journal article" date="2020" name="Fungal Divers.">
        <title>Resolving the Mortierellaceae phylogeny through synthesis of multi-gene phylogenetics and phylogenomics.</title>
        <authorList>
            <person name="Vandepol N."/>
            <person name="Liber J."/>
            <person name="Desiro A."/>
            <person name="Na H."/>
            <person name="Kennedy M."/>
            <person name="Barry K."/>
            <person name="Grigoriev I.V."/>
            <person name="Miller A.N."/>
            <person name="O'Donnell K."/>
            <person name="Stajich J.E."/>
            <person name="Bonito G."/>
        </authorList>
    </citation>
    <scope>NUCLEOTIDE SEQUENCE [LARGE SCALE GENOMIC DNA]</scope>
    <source>
        <strain evidence="2 3">AD045</strain>
    </source>
</reference>
<organism evidence="2 3">
    <name type="scientific">Linnemannia gamsii</name>
    <dbReference type="NCBI Taxonomy" id="64522"/>
    <lineage>
        <taxon>Eukaryota</taxon>
        <taxon>Fungi</taxon>
        <taxon>Fungi incertae sedis</taxon>
        <taxon>Mucoromycota</taxon>
        <taxon>Mortierellomycotina</taxon>
        <taxon>Mortierellomycetes</taxon>
        <taxon>Mortierellales</taxon>
        <taxon>Mortierellaceae</taxon>
        <taxon>Linnemannia</taxon>
    </lineage>
</organism>
<keyword evidence="3" id="KW-1185">Reference proteome</keyword>
<evidence type="ECO:0000313" key="2">
    <source>
        <dbReference type="EMBL" id="KAG0294394.1"/>
    </source>
</evidence>
<accession>A0ABQ7K9S6</accession>
<comment type="caution">
    <text evidence="2">The sequence shown here is derived from an EMBL/GenBank/DDBJ whole genome shotgun (WGS) entry which is preliminary data.</text>
</comment>
<dbReference type="Proteomes" id="UP001194696">
    <property type="component" value="Unassembled WGS sequence"/>
</dbReference>
<feature type="domain" description="Transcription activator GCR1-like" evidence="1">
    <location>
        <begin position="5"/>
        <end position="79"/>
    </location>
</feature>
<protein>
    <recommendedName>
        <fullName evidence="1">Transcription activator GCR1-like domain-containing protein</fullName>
    </recommendedName>
</protein>
<dbReference type="EMBL" id="JAAAIM010000121">
    <property type="protein sequence ID" value="KAG0294394.1"/>
    <property type="molecule type" value="Genomic_DNA"/>
</dbReference>
<name>A0ABQ7K9S6_9FUNG</name>
<dbReference type="Pfam" id="PF12550">
    <property type="entry name" value="GCR1_C"/>
    <property type="match status" value="1"/>
</dbReference>